<accession>A0A0U5GYQ4</accession>
<evidence type="ECO:0000313" key="4">
    <source>
        <dbReference type="Proteomes" id="UP000066737"/>
    </source>
</evidence>
<feature type="transmembrane region" description="Helical" evidence="2">
    <location>
        <begin position="104"/>
        <end position="122"/>
    </location>
</feature>
<evidence type="ECO:0000313" key="3">
    <source>
        <dbReference type="EMBL" id="CQH45861.1"/>
    </source>
</evidence>
<feature type="transmembrane region" description="Helical" evidence="2">
    <location>
        <begin position="128"/>
        <end position="146"/>
    </location>
</feature>
<keyword evidence="2" id="KW-0472">Membrane</keyword>
<dbReference type="RefSeq" id="WP_157533965.1">
    <property type="nucleotide sequence ID" value="NZ_LN831302.1"/>
</dbReference>
<dbReference type="KEGG" id="hhb:Hhub_1173"/>
<feature type="transmembrane region" description="Helical" evidence="2">
    <location>
        <begin position="285"/>
        <end position="303"/>
    </location>
</feature>
<dbReference type="Proteomes" id="UP000066737">
    <property type="component" value="Chromosome I"/>
</dbReference>
<feature type="transmembrane region" description="Helical" evidence="2">
    <location>
        <begin position="382"/>
        <end position="400"/>
    </location>
</feature>
<reference evidence="4" key="1">
    <citation type="journal article" date="2016" name="Environ. Microbiol.">
        <title>The complete genome of a viable archaeum isolated from 123-million-year-old rock salt.</title>
        <authorList>
            <person name="Jaakkola S.T."/>
            <person name="Pfeiffer F."/>
            <person name="Ravantti J.J."/>
            <person name="Guo Q."/>
            <person name="Liu Y."/>
            <person name="Chen X."/>
            <person name="Ma H."/>
            <person name="Yang C."/>
            <person name="Oksanen H.M."/>
            <person name="Bamford D.H."/>
        </authorList>
    </citation>
    <scope>NUCLEOTIDE SEQUENCE</scope>
    <source>
        <strain evidence="4">JI20-1</strain>
    </source>
</reference>
<feature type="transmembrane region" description="Helical" evidence="2">
    <location>
        <begin position="158"/>
        <end position="189"/>
    </location>
</feature>
<feature type="transmembrane region" description="Helical" evidence="2">
    <location>
        <begin position="315"/>
        <end position="333"/>
    </location>
</feature>
<dbReference type="AlphaFoldDB" id="A0A0U5GYQ4"/>
<dbReference type="EMBL" id="LN831302">
    <property type="protein sequence ID" value="CQH45861.1"/>
    <property type="molecule type" value="Genomic_DNA"/>
</dbReference>
<keyword evidence="2" id="KW-1133">Transmembrane helix</keyword>
<organism evidence="3 4">
    <name type="scientific">Halobacterium hubeiense</name>
    <dbReference type="NCBI Taxonomy" id="1407499"/>
    <lineage>
        <taxon>Archaea</taxon>
        <taxon>Methanobacteriati</taxon>
        <taxon>Methanobacteriota</taxon>
        <taxon>Stenosarchaea group</taxon>
        <taxon>Halobacteria</taxon>
        <taxon>Halobacteriales</taxon>
        <taxon>Halobacteriaceae</taxon>
        <taxon>Halobacterium</taxon>
    </lineage>
</organism>
<feature type="transmembrane region" description="Helical" evidence="2">
    <location>
        <begin position="345"/>
        <end position="361"/>
    </location>
</feature>
<feature type="transmembrane region" description="Helical" evidence="2">
    <location>
        <begin position="74"/>
        <end position="97"/>
    </location>
</feature>
<dbReference type="STRING" id="1407499.HHUB_1173"/>
<protein>
    <submittedName>
        <fullName evidence="3">Uncharacterized protein</fullName>
    </submittedName>
</protein>
<keyword evidence="2" id="KW-0812">Transmembrane</keyword>
<evidence type="ECO:0000256" key="2">
    <source>
        <dbReference type="SAM" id="Phobius"/>
    </source>
</evidence>
<keyword evidence="4" id="KW-1185">Reference proteome</keyword>
<dbReference type="GeneID" id="43331033"/>
<evidence type="ECO:0000256" key="1">
    <source>
        <dbReference type="SAM" id="MobiDB-lite"/>
    </source>
</evidence>
<feature type="region of interest" description="Disordered" evidence="1">
    <location>
        <begin position="238"/>
        <end position="265"/>
    </location>
</feature>
<sequence length="540" mass="60688">MSVSRKNLVIVFLVTLSYRLLFQVVNGFPLRPDFFQRVSVMKDIAAGRPYIQSLNPELFYQLGSLAFHLPVDPLWFFSIATIFVAALGITTVCYVTAEFFGQKAGLYAAFALVVMSTIPFKATYSWTINSYISAYVFLPLFLLTLFQWKRTEDLTHLLTGSILLLLIGGFHHLVFLEVIALLGFAFFLVDIRVILYAPAIVLNIGLMWQNYGQYLFERGVGLLGSITDRVLEFLSLDQGTSSPTSSDPPSSTGSSPPPQSNNGNSGSIEQFSDSTFINLVSQLSMLNPFVILTGSIGFIYGLTKPRERGNIALRILLAWVLAQLSMILFTHFVQPQGTERAIRHLFIPFAMVFGVGFEVVVSTAKQRLELPRILDDLDIRGVLLAIAVVLSIPMLAYQVAPFGGAGYVVHPDSELTDGMEKINVDGKILAPPLTNELVNYYHDGEVLRTYPRDFTIPDRERQTQAKAWAWWEDPANCQQLRELGVDWVFVDKRDYFGQYWNNPENVRVPQHFDQPYLEVEYENADMALYEVTACNSSETA</sequence>
<proteinExistence type="predicted"/>
<name>A0A0U5GYQ4_9EURY</name>
<gene>
    <name evidence="3" type="ORF">HHUB_1173</name>
</gene>